<evidence type="ECO:0000256" key="4">
    <source>
        <dbReference type="ARBA" id="ARBA00023002"/>
    </source>
</evidence>
<keyword evidence="3" id="KW-0274">FAD</keyword>
<evidence type="ECO:0000256" key="2">
    <source>
        <dbReference type="ARBA" id="ARBA00022630"/>
    </source>
</evidence>
<dbReference type="GO" id="GO:0050661">
    <property type="term" value="F:NADP binding"/>
    <property type="evidence" value="ECO:0007669"/>
    <property type="project" value="InterPro"/>
</dbReference>
<name>A0AAD6VM27_9AGAR</name>
<evidence type="ECO:0000313" key="6">
    <source>
        <dbReference type="EMBL" id="KAJ7217079.1"/>
    </source>
</evidence>
<proteinExistence type="inferred from homology"/>
<dbReference type="AlphaFoldDB" id="A0AAD6VM27"/>
<accession>A0AAD6VM27</accession>
<dbReference type="Proteomes" id="UP001219525">
    <property type="component" value="Unassembled WGS sequence"/>
</dbReference>
<dbReference type="GO" id="GO:0004499">
    <property type="term" value="F:N,N-dimethylaniline monooxygenase activity"/>
    <property type="evidence" value="ECO:0007669"/>
    <property type="project" value="InterPro"/>
</dbReference>
<comment type="caution">
    <text evidence="6">The sequence shown here is derived from an EMBL/GenBank/DDBJ whole genome shotgun (WGS) entry which is preliminary data.</text>
</comment>
<evidence type="ECO:0000256" key="1">
    <source>
        <dbReference type="ARBA" id="ARBA00009183"/>
    </source>
</evidence>
<keyword evidence="5" id="KW-0472">Membrane</keyword>
<dbReference type="Pfam" id="PF00743">
    <property type="entry name" value="FMO-like"/>
    <property type="match status" value="1"/>
</dbReference>
<feature type="transmembrane region" description="Helical" evidence="5">
    <location>
        <begin position="477"/>
        <end position="496"/>
    </location>
</feature>
<dbReference type="InterPro" id="IPR050346">
    <property type="entry name" value="FMO-like"/>
</dbReference>
<dbReference type="SUPFAM" id="SSF51905">
    <property type="entry name" value="FAD/NAD(P)-binding domain"/>
    <property type="match status" value="1"/>
</dbReference>
<keyword evidence="5" id="KW-0812">Transmembrane</keyword>
<dbReference type="InterPro" id="IPR020946">
    <property type="entry name" value="Flavin_mOase-like"/>
</dbReference>
<keyword evidence="4" id="KW-0560">Oxidoreductase</keyword>
<protein>
    <submittedName>
        <fullName evidence="6">FAD/NAD(P)-binding domain-containing protein</fullName>
    </submittedName>
</protein>
<organism evidence="6 7">
    <name type="scientific">Mycena pura</name>
    <dbReference type="NCBI Taxonomy" id="153505"/>
    <lineage>
        <taxon>Eukaryota</taxon>
        <taxon>Fungi</taxon>
        <taxon>Dikarya</taxon>
        <taxon>Basidiomycota</taxon>
        <taxon>Agaricomycotina</taxon>
        <taxon>Agaricomycetes</taxon>
        <taxon>Agaricomycetidae</taxon>
        <taxon>Agaricales</taxon>
        <taxon>Marasmiineae</taxon>
        <taxon>Mycenaceae</taxon>
        <taxon>Mycena</taxon>
    </lineage>
</organism>
<keyword evidence="7" id="KW-1185">Reference proteome</keyword>
<dbReference type="InterPro" id="IPR036188">
    <property type="entry name" value="FAD/NAD-bd_sf"/>
</dbReference>
<dbReference type="EMBL" id="JARJCW010000014">
    <property type="protein sequence ID" value="KAJ7217079.1"/>
    <property type="molecule type" value="Genomic_DNA"/>
</dbReference>
<gene>
    <name evidence="6" type="ORF">GGX14DRAFT_601938</name>
</gene>
<evidence type="ECO:0000256" key="5">
    <source>
        <dbReference type="SAM" id="Phobius"/>
    </source>
</evidence>
<comment type="similarity">
    <text evidence="1">Belongs to the FMO family.</text>
</comment>
<sequence length="503" mass="55979">MHSVPNFLNPVYAVKAIWRVFYILVQHVLVALFKPPPPMSASGHPLPSPYGRVAVVGAAGLTGVSSAAHCISHNFEVVIFEAGPRANLGGIWSHVNSTSGLQLNSHLYRFHPAVIWRNAFPLRDEILSEITRIWKEYQLEPRTRFETPVTSVKRADGDSEHHQWLVNDGAEGPFDAIIVNVGTCGKPKWIHLDGMPRGAGEGPQTDVLTKPIVHSSELDSDAISEDTIKGKRVVVIGSGASGVEAVETALDRGAGDVVMIARTDKWIIPRHVHRLHPITFHSCACAETFYLENTIHSFIWESFLKHWHYHGVEDLVPADSGLFEGTPVVNDAFLRHVRTGACKYVRGDTVRLIAAGVRTNVRERGTKPGSKGDINADVVVLATGFEKPSISFLDESLFPEGYERPNLYLQNFSTEDWSVLTTNSAYMSAIGAFLRRLQHTRILLTLLLDENARPLPKDMKLWVDVVRFIKRGAAGGPLGFFTYAELTIWIAMFHLLRPDRLRW</sequence>
<evidence type="ECO:0000313" key="7">
    <source>
        <dbReference type="Proteomes" id="UP001219525"/>
    </source>
</evidence>
<keyword evidence="5" id="KW-1133">Transmembrane helix</keyword>
<reference evidence="6" key="1">
    <citation type="submission" date="2023-03" db="EMBL/GenBank/DDBJ databases">
        <title>Massive genome expansion in bonnet fungi (Mycena s.s.) driven by repeated elements and novel gene families across ecological guilds.</title>
        <authorList>
            <consortium name="Lawrence Berkeley National Laboratory"/>
            <person name="Harder C.B."/>
            <person name="Miyauchi S."/>
            <person name="Viragh M."/>
            <person name="Kuo A."/>
            <person name="Thoen E."/>
            <person name="Andreopoulos B."/>
            <person name="Lu D."/>
            <person name="Skrede I."/>
            <person name="Drula E."/>
            <person name="Henrissat B."/>
            <person name="Morin E."/>
            <person name="Kohler A."/>
            <person name="Barry K."/>
            <person name="LaButti K."/>
            <person name="Morin E."/>
            <person name="Salamov A."/>
            <person name="Lipzen A."/>
            <person name="Mereny Z."/>
            <person name="Hegedus B."/>
            <person name="Baldrian P."/>
            <person name="Stursova M."/>
            <person name="Weitz H."/>
            <person name="Taylor A."/>
            <person name="Grigoriev I.V."/>
            <person name="Nagy L.G."/>
            <person name="Martin F."/>
            <person name="Kauserud H."/>
        </authorList>
    </citation>
    <scope>NUCLEOTIDE SEQUENCE</scope>
    <source>
        <strain evidence="6">9144</strain>
    </source>
</reference>
<dbReference type="PANTHER" id="PTHR23023">
    <property type="entry name" value="DIMETHYLANILINE MONOOXYGENASE"/>
    <property type="match status" value="1"/>
</dbReference>
<dbReference type="GO" id="GO:0050660">
    <property type="term" value="F:flavin adenine dinucleotide binding"/>
    <property type="evidence" value="ECO:0007669"/>
    <property type="project" value="InterPro"/>
</dbReference>
<dbReference type="Gene3D" id="3.50.50.60">
    <property type="entry name" value="FAD/NAD(P)-binding domain"/>
    <property type="match status" value="1"/>
</dbReference>
<feature type="non-terminal residue" evidence="6">
    <location>
        <position position="1"/>
    </location>
</feature>
<keyword evidence="2" id="KW-0285">Flavoprotein</keyword>
<evidence type="ECO:0000256" key="3">
    <source>
        <dbReference type="ARBA" id="ARBA00022827"/>
    </source>
</evidence>